<dbReference type="Proteomes" id="UP000077271">
    <property type="component" value="Unassembled WGS sequence"/>
</dbReference>
<dbReference type="AlphaFoldDB" id="A0A177KZ06"/>
<organism evidence="1 2">
    <name type="scientific">Domibacillus aminovorans</name>
    <dbReference type="NCBI Taxonomy" id="29332"/>
    <lineage>
        <taxon>Bacteria</taxon>
        <taxon>Bacillati</taxon>
        <taxon>Bacillota</taxon>
        <taxon>Bacilli</taxon>
        <taxon>Bacillales</taxon>
        <taxon>Bacillaceae</taxon>
        <taxon>Domibacillus</taxon>
    </lineage>
</organism>
<dbReference type="RefSeq" id="WP_063974605.1">
    <property type="nucleotide sequence ID" value="NZ_LQWZ01000009.1"/>
</dbReference>
<gene>
    <name evidence="1" type="ORF">AWH48_17930</name>
</gene>
<evidence type="ECO:0000313" key="2">
    <source>
        <dbReference type="Proteomes" id="UP000077271"/>
    </source>
</evidence>
<comment type="caution">
    <text evidence="1">The sequence shown here is derived from an EMBL/GenBank/DDBJ whole genome shotgun (WGS) entry which is preliminary data.</text>
</comment>
<accession>A0A177KZ06</accession>
<proteinExistence type="predicted"/>
<reference evidence="1 2" key="1">
    <citation type="submission" date="2016-01" db="EMBL/GenBank/DDBJ databases">
        <title>Investigation of taxonomic status of Bacillus aminovorans.</title>
        <authorList>
            <person name="Verma A."/>
            <person name="Pal Y."/>
            <person name="Krishnamurthi S."/>
        </authorList>
    </citation>
    <scope>NUCLEOTIDE SEQUENCE [LARGE SCALE GENOMIC DNA]</scope>
    <source>
        <strain evidence="1 2">DSM 4337</strain>
    </source>
</reference>
<dbReference type="OrthoDB" id="2978254at2"/>
<protein>
    <submittedName>
        <fullName evidence="1">Uncharacterized protein</fullName>
    </submittedName>
</protein>
<dbReference type="EMBL" id="LQWZ01000009">
    <property type="protein sequence ID" value="OAH58462.1"/>
    <property type="molecule type" value="Genomic_DNA"/>
</dbReference>
<name>A0A177KZ06_9BACI</name>
<sequence length="94" mass="10967">MNAVAVKMTRQLLNSVEKITQKLLHGEFFYNEVHFIEEEFLPGEGASYIGFIYDVKGHFVENYKVSVFSHDGFTFEIRKHNDQGFDDLEGRFTL</sequence>
<evidence type="ECO:0000313" key="1">
    <source>
        <dbReference type="EMBL" id="OAH58462.1"/>
    </source>
</evidence>